<evidence type="ECO:0000313" key="6">
    <source>
        <dbReference type="EMBL" id="OGF13282.1"/>
    </source>
</evidence>
<evidence type="ECO:0000256" key="2">
    <source>
        <dbReference type="ARBA" id="ARBA00022840"/>
    </source>
</evidence>
<dbReference type="Pfam" id="PF03477">
    <property type="entry name" value="ATP-cone"/>
    <property type="match status" value="2"/>
</dbReference>
<dbReference type="PANTHER" id="PTHR21075">
    <property type="entry name" value="ANAEROBIC RIBONUCLEOSIDE-TRIPHOSPHATE REDUCTASE"/>
    <property type="match status" value="1"/>
</dbReference>
<evidence type="ECO:0000256" key="1">
    <source>
        <dbReference type="ARBA" id="ARBA00022741"/>
    </source>
</evidence>
<gene>
    <name evidence="6" type="ORF">A2024_04635</name>
</gene>
<feature type="domain" description="ATP-cone" evidence="5">
    <location>
        <begin position="43"/>
        <end position="135"/>
    </location>
</feature>
<keyword evidence="2 3" id="KW-0067">ATP-binding</keyword>
<dbReference type="Pfam" id="PF13597">
    <property type="entry name" value="NRDD"/>
    <property type="match status" value="1"/>
</dbReference>
<dbReference type="Proteomes" id="UP000177230">
    <property type="component" value="Unassembled WGS sequence"/>
</dbReference>
<dbReference type="NCBIfam" id="TIGR02487">
    <property type="entry name" value="NrdD"/>
    <property type="match status" value="1"/>
</dbReference>
<protein>
    <submittedName>
        <fullName evidence="6">Anaerobic ribonucleoside-triphosphate reductase</fullName>
    </submittedName>
</protein>
<evidence type="ECO:0000256" key="3">
    <source>
        <dbReference type="PROSITE-ProRule" id="PRU00492"/>
    </source>
</evidence>
<dbReference type="InterPro" id="IPR012833">
    <property type="entry name" value="NrdD"/>
</dbReference>
<dbReference type="GO" id="GO:0005524">
    <property type="term" value="F:ATP binding"/>
    <property type="evidence" value="ECO:0007669"/>
    <property type="project" value="UniProtKB-UniRule"/>
</dbReference>
<name>A0A1F5RFW0_9BACT</name>
<dbReference type="SUPFAM" id="SSF51998">
    <property type="entry name" value="PFL-like glycyl radical enzymes"/>
    <property type="match status" value="1"/>
</dbReference>
<dbReference type="GO" id="GO:0031250">
    <property type="term" value="C:anaerobic ribonucleoside-triphosphate reductase complex"/>
    <property type="evidence" value="ECO:0007669"/>
    <property type="project" value="TreeGrafter"/>
</dbReference>
<evidence type="ECO:0000313" key="7">
    <source>
        <dbReference type="Proteomes" id="UP000177230"/>
    </source>
</evidence>
<evidence type="ECO:0000259" key="5">
    <source>
        <dbReference type="PROSITE" id="PS51161"/>
    </source>
</evidence>
<feature type="region of interest" description="Disordered" evidence="4">
    <location>
        <begin position="1"/>
        <end position="20"/>
    </location>
</feature>
<organism evidence="6 7">
    <name type="scientific">Candidatus Edwardsbacteria bacterium GWF2_54_11</name>
    <dbReference type="NCBI Taxonomy" id="1817851"/>
    <lineage>
        <taxon>Bacteria</taxon>
        <taxon>Candidatus Edwardsiibacteriota</taxon>
    </lineage>
</organism>
<evidence type="ECO:0000256" key="4">
    <source>
        <dbReference type="SAM" id="MobiDB-lite"/>
    </source>
</evidence>
<keyword evidence="1 3" id="KW-0547">Nucleotide-binding</keyword>
<accession>A0A1F5RFW0</accession>
<dbReference type="EMBL" id="MFFM01000022">
    <property type="protein sequence ID" value="OGF13282.1"/>
    <property type="molecule type" value="Genomic_DNA"/>
</dbReference>
<dbReference type="GO" id="GO:0009265">
    <property type="term" value="P:2'-deoxyribonucleotide biosynthetic process"/>
    <property type="evidence" value="ECO:0007669"/>
    <property type="project" value="TreeGrafter"/>
</dbReference>
<proteinExistence type="predicted"/>
<dbReference type="PROSITE" id="PS51161">
    <property type="entry name" value="ATP_CONE"/>
    <property type="match status" value="2"/>
</dbReference>
<dbReference type="GO" id="GO:0008998">
    <property type="term" value="F:ribonucleoside-triphosphate reductase (thioredoxin) activity"/>
    <property type="evidence" value="ECO:0007669"/>
    <property type="project" value="InterPro"/>
</dbReference>
<dbReference type="GO" id="GO:0006260">
    <property type="term" value="P:DNA replication"/>
    <property type="evidence" value="ECO:0007669"/>
    <property type="project" value="InterPro"/>
</dbReference>
<comment type="caution">
    <text evidence="6">The sequence shown here is derived from an EMBL/GenBank/DDBJ whole genome shotgun (WGS) entry which is preliminary data.</text>
</comment>
<dbReference type="GO" id="GO:0004748">
    <property type="term" value="F:ribonucleoside-diphosphate reductase activity, thioredoxin disulfide as acceptor"/>
    <property type="evidence" value="ECO:0007669"/>
    <property type="project" value="TreeGrafter"/>
</dbReference>
<feature type="domain" description="ATP-cone" evidence="5">
    <location>
        <begin position="159"/>
        <end position="254"/>
    </location>
</feature>
<dbReference type="Gene3D" id="3.20.70.20">
    <property type="match status" value="1"/>
</dbReference>
<reference evidence="6 7" key="1">
    <citation type="journal article" date="2016" name="Nat. Commun.">
        <title>Thousands of microbial genomes shed light on interconnected biogeochemical processes in an aquifer system.</title>
        <authorList>
            <person name="Anantharaman K."/>
            <person name="Brown C.T."/>
            <person name="Hug L.A."/>
            <person name="Sharon I."/>
            <person name="Castelle C.J."/>
            <person name="Probst A.J."/>
            <person name="Thomas B.C."/>
            <person name="Singh A."/>
            <person name="Wilkins M.J."/>
            <person name="Karaoz U."/>
            <person name="Brodie E.L."/>
            <person name="Williams K.H."/>
            <person name="Hubbard S.S."/>
            <person name="Banfield J.F."/>
        </authorList>
    </citation>
    <scope>NUCLEOTIDE SEQUENCE [LARGE SCALE GENOMIC DNA]</scope>
</reference>
<dbReference type="AlphaFoldDB" id="A0A1F5RFW0"/>
<dbReference type="InterPro" id="IPR005144">
    <property type="entry name" value="ATP-cone_dom"/>
</dbReference>
<sequence>MPDKNRELLASPSTPETQEPPRFLFAGEKIKDLHSSLANKMFHLVQKRNGNIVNFDKRKITEAIFKAAQAVGGTDSSVSGNLADEVVLFLYSSKGDHLPNVEQVQDAVEKILIERGHAKTAKAYILYRDQRSKIRQQKIVARPDSAEAGKEQDATDLALFVRVSDDNIVQWDRERIISALKKEAGVAEDIAHKIAREVEDQIISAKVKRLTSSLVRELVDAKLVEHGLEEARKKHSRLGLPLFDVEKILTDRNRENANIPHNPEATNMSLAETINKQYALAKVFSQEVADAHSRGDIHLHDLGFINRPYCSGQSLEYVKKFGLSLPNALSIAKPARHADTLLAHMVKFSAALQGHFAGAIGWDAVNVFFAPYLVGMSDRDMQQLAQMMIFEYSQQSVARGGQAIFSDLNIYWETPKHFENVPAIGPGGEYTGKKYGDYLKESQRFAWALFDVYKGGDGTGRPFFFPKPQVHITEKFYLTPGHLDFLNHISQVAAEKGNTYFVFDRGETAKISECCRLAFKLEESDLQDAHFPWKMRYSALQNITLNLPRIAYLAKGDTSALFKKMDDFLHLSAKGHIQKRKFIEKLMSLKDQGPLALLAMEKDGESYLRLPRVSFLIGMLGLNEMVQIHTGQEMHQSTEAFKFGLKVIAYLHLKTKELAKEYNMKFVLEQTPAESTAFRFAKLDLEQFPKEAEKVVKGNLKDNSVYYTNSTYLNVSHAVNPIDRVKQEGKFHDMIEAGALTHIWIADSHPSPESIANFVTKTFRHTRNAQIAFSPEFTTCNVCSKVYRGLMDECPHCSGKRVSGIERIK</sequence>
<dbReference type="PANTHER" id="PTHR21075:SF0">
    <property type="entry name" value="ANAEROBIC RIBONUCLEOSIDE-TRIPHOSPHATE REDUCTASE"/>
    <property type="match status" value="1"/>
</dbReference>